<name>A0A8J7CGP2_9RHOB</name>
<comment type="caution">
    <text evidence="2">The sequence shown here is derived from an EMBL/GenBank/DDBJ whole genome shotgun (WGS) entry which is preliminary data.</text>
</comment>
<dbReference type="NCBIfam" id="NF008633">
    <property type="entry name" value="PRK11622.1"/>
    <property type="match status" value="1"/>
</dbReference>
<organism evidence="2 3">
    <name type="scientific">Mangrovicoccus algicola</name>
    <dbReference type="NCBI Taxonomy" id="2771008"/>
    <lineage>
        <taxon>Bacteria</taxon>
        <taxon>Pseudomonadati</taxon>
        <taxon>Pseudomonadota</taxon>
        <taxon>Alphaproteobacteria</taxon>
        <taxon>Rhodobacterales</taxon>
        <taxon>Paracoccaceae</taxon>
        <taxon>Mangrovicoccus</taxon>
    </lineage>
</organism>
<evidence type="ECO:0000313" key="3">
    <source>
        <dbReference type="Proteomes" id="UP000609121"/>
    </source>
</evidence>
<feature type="chain" id="PRO_5035326720" evidence="1">
    <location>
        <begin position="27"/>
        <end position="402"/>
    </location>
</feature>
<keyword evidence="3" id="KW-1185">Reference proteome</keyword>
<dbReference type="PIRSF" id="PIRSF029172">
    <property type="entry name" value="UCP029172_ABC_sbc_YnjB"/>
    <property type="match status" value="1"/>
</dbReference>
<dbReference type="InterPro" id="IPR027020">
    <property type="entry name" value="YnjB"/>
</dbReference>
<protein>
    <submittedName>
        <fullName evidence="2">ABC transporter substrate-binding protein</fullName>
    </submittedName>
</protein>
<dbReference type="InterPro" id="IPR006059">
    <property type="entry name" value="SBP"/>
</dbReference>
<evidence type="ECO:0000256" key="1">
    <source>
        <dbReference type="SAM" id="SignalP"/>
    </source>
</evidence>
<keyword evidence="1" id="KW-0732">Signal</keyword>
<sequence length="402" mass="42710">MKTLIAALAAALGLAAGALPPAASRAGDWQETLQEARGQTVYFHAWGGDERTNAFLAWLGGRLETGQGVTLRQVKLSDTAEAVARVVAEKAAGRDEGGAVDLIWINGPNFAAMKAQGLLQGPFVADLPNARWLDLSPGSANTVDFTVPVEGLESPWRLAKFVFTYDTARIGAPPARMADWPDWAAAHPGRITHPDPSNFMGATFLKQALIELAPAGTDLSVPPGDDSYGAATAPLWQWYEALRPHLWRDGTAFPANEFAQRQLLNDGEVDLAMSFDPASAAAAIRDGLLPDTVRVHVPAPGSIGNVSFVAIPYNAAHAAGARVVANALLDPQVQAHMQDIDVLGSFSVLDPARLDEAGQAAFAALPQDPALPALEDLGAVLPEPDPAWMTRLTADWQQRYAR</sequence>
<dbReference type="Gene3D" id="3.40.190.10">
    <property type="entry name" value="Periplasmic binding protein-like II"/>
    <property type="match status" value="2"/>
</dbReference>
<dbReference type="Proteomes" id="UP000609121">
    <property type="component" value="Unassembled WGS sequence"/>
</dbReference>
<gene>
    <name evidence="2" type="ORF">ICN82_03775</name>
</gene>
<feature type="signal peptide" evidence="1">
    <location>
        <begin position="1"/>
        <end position="26"/>
    </location>
</feature>
<dbReference type="Pfam" id="PF13416">
    <property type="entry name" value="SBP_bac_8"/>
    <property type="match status" value="1"/>
</dbReference>
<dbReference type="EMBL" id="JACVXA010000007">
    <property type="protein sequence ID" value="MBE3637320.1"/>
    <property type="molecule type" value="Genomic_DNA"/>
</dbReference>
<accession>A0A8J7CGP2</accession>
<proteinExistence type="predicted"/>
<evidence type="ECO:0000313" key="2">
    <source>
        <dbReference type="EMBL" id="MBE3637320.1"/>
    </source>
</evidence>
<reference evidence="2" key="1">
    <citation type="submission" date="2020-09" db="EMBL/GenBank/DDBJ databases">
        <title>A novel bacterium of genus Mangrovicoccus, isolated from South China Sea.</title>
        <authorList>
            <person name="Huang H."/>
            <person name="Mo K."/>
            <person name="Hu Y."/>
        </authorList>
    </citation>
    <scope>NUCLEOTIDE SEQUENCE</scope>
    <source>
        <strain evidence="2">HB182678</strain>
    </source>
</reference>
<dbReference type="PANTHER" id="PTHR42779:SF1">
    <property type="entry name" value="PROTEIN YNJB"/>
    <property type="match status" value="1"/>
</dbReference>
<dbReference type="SUPFAM" id="SSF53850">
    <property type="entry name" value="Periplasmic binding protein-like II"/>
    <property type="match status" value="1"/>
</dbReference>
<dbReference type="RefSeq" id="WP_193179769.1">
    <property type="nucleotide sequence ID" value="NZ_JACVXA010000007.1"/>
</dbReference>
<dbReference type="PANTHER" id="PTHR42779">
    <property type="entry name" value="PROTEIN YNJB"/>
    <property type="match status" value="1"/>
</dbReference>
<dbReference type="AlphaFoldDB" id="A0A8J7CGP2"/>